<name>A0ABV6PA96_9MICC</name>
<sequence>MIFTQFTTDLLVALFLGTRESEIGPGIAGFVATFVMVAATIFLIRDMAKRIRRVRHRAMLEHGIEENAFPEMTVEEQRAKAVHPEEKPES</sequence>
<evidence type="ECO:0000256" key="1">
    <source>
        <dbReference type="SAM" id="Phobius"/>
    </source>
</evidence>
<proteinExistence type="predicted"/>
<keyword evidence="1" id="KW-0812">Transmembrane</keyword>
<reference evidence="2 3" key="1">
    <citation type="submission" date="2024-09" db="EMBL/GenBank/DDBJ databases">
        <authorList>
            <person name="Sun Q."/>
            <person name="Mori K."/>
        </authorList>
    </citation>
    <scope>NUCLEOTIDE SEQUENCE [LARGE SCALE GENOMIC DNA]</scope>
    <source>
        <strain evidence="2 3">NCAIM B.02604</strain>
    </source>
</reference>
<keyword evidence="1" id="KW-0472">Membrane</keyword>
<evidence type="ECO:0000313" key="2">
    <source>
        <dbReference type="EMBL" id="MFC0582008.1"/>
    </source>
</evidence>
<accession>A0ABV6PA96</accession>
<organism evidence="2 3">
    <name type="scientific">Micrococcoides hystricis</name>
    <dbReference type="NCBI Taxonomy" id="1572761"/>
    <lineage>
        <taxon>Bacteria</taxon>
        <taxon>Bacillati</taxon>
        <taxon>Actinomycetota</taxon>
        <taxon>Actinomycetes</taxon>
        <taxon>Micrococcales</taxon>
        <taxon>Micrococcaceae</taxon>
        <taxon>Micrococcoides</taxon>
    </lineage>
</organism>
<feature type="transmembrane region" description="Helical" evidence="1">
    <location>
        <begin position="23"/>
        <end position="44"/>
    </location>
</feature>
<gene>
    <name evidence="2" type="ORF">ACFFFR_06380</name>
</gene>
<keyword evidence="3" id="KW-1185">Reference proteome</keyword>
<dbReference type="Proteomes" id="UP001589862">
    <property type="component" value="Unassembled WGS sequence"/>
</dbReference>
<dbReference type="RefSeq" id="WP_377458854.1">
    <property type="nucleotide sequence ID" value="NZ_JBHLUB010000028.1"/>
</dbReference>
<evidence type="ECO:0000313" key="3">
    <source>
        <dbReference type="Proteomes" id="UP001589862"/>
    </source>
</evidence>
<dbReference type="EMBL" id="JBHLUB010000028">
    <property type="protein sequence ID" value="MFC0582008.1"/>
    <property type="molecule type" value="Genomic_DNA"/>
</dbReference>
<comment type="caution">
    <text evidence="2">The sequence shown here is derived from an EMBL/GenBank/DDBJ whole genome shotgun (WGS) entry which is preliminary data.</text>
</comment>
<keyword evidence="1" id="KW-1133">Transmembrane helix</keyword>
<protein>
    <submittedName>
        <fullName evidence="2">Uncharacterized protein</fullName>
    </submittedName>
</protein>